<keyword evidence="3 6" id="KW-0812">Transmembrane</keyword>
<evidence type="ECO:0000313" key="7">
    <source>
        <dbReference type="EMBL" id="MBB6551529.1"/>
    </source>
</evidence>
<dbReference type="PANTHER" id="PTHR43823">
    <property type="entry name" value="SPORULATION PROTEIN YKVU"/>
    <property type="match status" value="1"/>
</dbReference>
<dbReference type="AlphaFoldDB" id="A0A7X0NXM5"/>
<evidence type="ECO:0000256" key="1">
    <source>
        <dbReference type="ARBA" id="ARBA00004651"/>
    </source>
</evidence>
<dbReference type="Proteomes" id="UP000565579">
    <property type="component" value="Unassembled WGS sequence"/>
</dbReference>
<keyword evidence="2" id="KW-1003">Cell membrane</keyword>
<dbReference type="GO" id="GO:0005886">
    <property type="term" value="C:plasma membrane"/>
    <property type="evidence" value="ECO:0007669"/>
    <property type="project" value="UniProtKB-SubCell"/>
</dbReference>
<dbReference type="GO" id="GO:0042910">
    <property type="term" value="F:xenobiotic transmembrane transporter activity"/>
    <property type="evidence" value="ECO:0007669"/>
    <property type="project" value="InterPro"/>
</dbReference>
<sequence>MITAALIALLARPLTGLFVSDPETTAVTVDALRIIAIGFVFAGIPPLISAYFQSLGRATPSYLISIGTLLIVKAPLVLALGTYGPTGIWISLPIGEAIAVVAAAGLLWKFGRPRTQPVRAPRPGASR</sequence>
<keyword evidence="4 6" id="KW-1133">Transmembrane helix</keyword>
<dbReference type="EMBL" id="JACHMI010000001">
    <property type="protein sequence ID" value="MBB6551529.1"/>
    <property type="molecule type" value="Genomic_DNA"/>
</dbReference>
<evidence type="ECO:0000256" key="6">
    <source>
        <dbReference type="SAM" id="Phobius"/>
    </source>
</evidence>
<comment type="subcellular location">
    <subcellularLocation>
        <location evidence="1">Cell membrane</location>
        <topology evidence="1">Multi-pass membrane protein</topology>
    </subcellularLocation>
</comment>
<dbReference type="RefSeq" id="WP_221525082.1">
    <property type="nucleotide sequence ID" value="NZ_BAAAXY010000041.1"/>
</dbReference>
<evidence type="ECO:0000256" key="4">
    <source>
        <dbReference type="ARBA" id="ARBA00022989"/>
    </source>
</evidence>
<name>A0A7X0NXM5_9ACTN</name>
<accession>A0A7X0NXM5</accession>
<proteinExistence type="predicted"/>
<keyword evidence="5 6" id="KW-0472">Membrane</keyword>
<dbReference type="GO" id="GO:0015297">
    <property type="term" value="F:antiporter activity"/>
    <property type="evidence" value="ECO:0007669"/>
    <property type="project" value="InterPro"/>
</dbReference>
<feature type="transmembrane region" description="Helical" evidence="6">
    <location>
        <begin position="88"/>
        <end position="108"/>
    </location>
</feature>
<organism evidence="7 8">
    <name type="scientific">Nonomuraea rubra</name>
    <dbReference type="NCBI Taxonomy" id="46180"/>
    <lineage>
        <taxon>Bacteria</taxon>
        <taxon>Bacillati</taxon>
        <taxon>Actinomycetota</taxon>
        <taxon>Actinomycetes</taxon>
        <taxon>Streptosporangiales</taxon>
        <taxon>Streptosporangiaceae</taxon>
        <taxon>Nonomuraea</taxon>
    </lineage>
</organism>
<dbReference type="InterPro" id="IPR002528">
    <property type="entry name" value="MATE_fam"/>
</dbReference>
<comment type="caution">
    <text evidence="7">The sequence shown here is derived from an EMBL/GenBank/DDBJ whole genome shotgun (WGS) entry which is preliminary data.</text>
</comment>
<evidence type="ECO:0000256" key="3">
    <source>
        <dbReference type="ARBA" id="ARBA00022692"/>
    </source>
</evidence>
<evidence type="ECO:0000256" key="5">
    <source>
        <dbReference type="ARBA" id="ARBA00023136"/>
    </source>
</evidence>
<evidence type="ECO:0000256" key="2">
    <source>
        <dbReference type="ARBA" id="ARBA00022475"/>
    </source>
</evidence>
<dbReference type="PANTHER" id="PTHR43823:SF3">
    <property type="entry name" value="MULTIDRUG EXPORT PROTEIN MEPA"/>
    <property type="match status" value="1"/>
</dbReference>
<protein>
    <submittedName>
        <fullName evidence="7">Na+-driven multidrug efflux pump</fullName>
    </submittedName>
</protein>
<feature type="transmembrane region" description="Helical" evidence="6">
    <location>
        <begin position="62"/>
        <end position="82"/>
    </location>
</feature>
<keyword evidence="8" id="KW-1185">Reference proteome</keyword>
<reference evidence="7 8" key="1">
    <citation type="submission" date="2020-08" db="EMBL/GenBank/DDBJ databases">
        <title>Sequencing the genomes of 1000 actinobacteria strains.</title>
        <authorList>
            <person name="Klenk H.-P."/>
        </authorList>
    </citation>
    <scope>NUCLEOTIDE SEQUENCE [LARGE SCALE GENOMIC DNA]</scope>
    <source>
        <strain evidence="7 8">DSM 43768</strain>
    </source>
</reference>
<evidence type="ECO:0000313" key="8">
    <source>
        <dbReference type="Proteomes" id="UP000565579"/>
    </source>
</evidence>
<gene>
    <name evidence="7" type="ORF">HD593_006324</name>
</gene>
<dbReference type="Pfam" id="PF01554">
    <property type="entry name" value="MatE"/>
    <property type="match status" value="1"/>
</dbReference>
<feature type="transmembrane region" description="Helical" evidence="6">
    <location>
        <begin position="32"/>
        <end position="50"/>
    </location>
</feature>
<dbReference type="InterPro" id="IPR051327">
    <property type="entry name" value="MATE_MepA_subfamily"/>
</dbReference>